<accession>A0A7S4VDD2</accession>
<evidence type="ECO:0000313" key="8">
    <source>
        <dbReference type="EMBL" id="CAE4591181.1"/>
    </source>
</evidence>
<evidence type="ECO:0000256" key="3">
    <source>
        <dbReference type="ARBA" id="ARBA00022989"/>
    </source>
</evidence>
<name>A0A7S4VDD2_9STRA</name>
<dbReference type="Pfam" id="PF01490">
    <property type="entry name" value="Aa_trans"/>
    <property type="match status" value="1"/>
</dbReference>
<evidence type="ECO:0000256" key="2">
    <source>
        <dbReference type="ARBA" id="ARBA00022692"/>
    </source>
</evidence>
<proteinExistence type="predicted"/>
<feature type="compositionally biased region" description="Low complexity" evidence="5">
    <location>
        <begin position="232"/>
        <end position="241"/>
    </location>
</feature>
<feature type="transmembrane region" description="Helical" evidence="6">
    <location>
        <begin position="257"/>
        <end position="277"/>
    </location>
</feature>
<comment type="subcellular location">
    <subcellularLocation>
        <location evidence="1">Membrane</location>
        <topology evidence="1">Multi-pass membrane protein</topology>
    </subcellularLocation>
</comment>
<keyword evidence="2 6" id="KW-0812">Transmembrane</keyword>
<evidence type="ECO:0000256" key="4">
    <source>
        <dbReference type="ARBA" id="ARBA00023136"/>
    </source>
</evidence>
<feature type="compositionally biased region" description="Low complexity" evidence="5">
    <location>
        <begin position="21"/>
        <end position="32"/>
    </location>
</feature>
<feature type="transmembrane region" description="Helical" evidence="6">
    <location>
        <begin position="325"/>
        <end position="346"/>
    </location>
</feature>
<evidence type="ECO:0000259" key="7">
    <source>
        <dbReference type="Pfam" id="PF01490"/>
    </source>
</evidence>
<feature type="domain" description="Amino acid transporter transmembrane" evidence="7">
    <location>
        <begin position="155"/>
        <end position="490"/>
    </location>
</feature>
<dbReference type="PANTHER" id="PTHR22950">
    <property type="entry name" value="AMINO ACID TRANSPORTER"/>
    <property type="match status" value="1"/>
</dbReference>
<dbReference type="InterPro" id="IPR013057">
    <property type="entry name" value="AA_transpt_TM"/>
</dbReference>
<feature type="transmembrane region" description="Helical" evidence="6">
    <location>
        <begin position="163"/>
        <end position="182"/>
    </location>
</feature>
<keyword evidence="3 6" id="KW-1133">Transmembrane helix</keyword>
<feature type="transmembrane region" description="Helical" evidence="6">
    <location>
        <begin position="188"/>
        <end position="210"/>
    </location>
</feature>
<sequence>MMNNIATTKKERCHKSMQRQSSMMASSTSTPPPSKTTWFTTLVGTVLIQMMVMKQVILVEAFSSAVISSSSTRRTPCMSTATKSHHRFLRSYSSSSHSSSPLQFFPNKMHEKHTKKSTTTTITHASITSSFDDSIPPKEEEEELAAQKINGGSMGVRKSTFNLMKGCLGSGLLALPSGIARIGNDPSLILPSSVLILVTGLISAYTFFLIGRLCRHHSPPPPNNGGKDVQHSSPITSSPPSSLGDLWTREIGSKSSWVVSLSCCLTTAGVALAYSIILGDMLSNLAVTLGASGVLATRQVSILAASLLAVYPLCSVQSLAFLSPFSAAGVCGLIVTCAFMGARLLLPNSPYALPTGAFLCTLSPHLRPIFKSQGAPSPSFLSPPTLVLTSMAATGYLVHFTAPEFYNELKDNTLTRFGKLTSCGFLGTAIISIVMMSFGYLTFGGSCAGMILNNYSTQDVGAAVCRFFTAFSLIGTYPFMFGGLRSAFFQLAYDGT</sequence>
<feature type="transmembrane region" description="Helical" evidence="6">
    <location>
        <begin position="460"/>
        <end position="480"/>
    </location>
</feature>
<organism evidence="8">
    <name type="scientific">Ditylum brightwellii</name>
    <dbReference type="NCBI Taxonomy" id="49249"/>
    <lineage>
        <taxon>Eukaryota</taxon>
        <taxon>Sar</taxon>
        <taxon>Stramenopiles</taxon>
        <taxon>Ochrophyta</taxon>
        <taxon>Bacillariophyta</taxon>
        <taxon>Mediophyceae</taxon>
        <taxon>Lithodesmiophycidae</taxon>
        <taxon>Lithodesmiales</taxon>
        <taxon>Lithodesmiaceae</taxon>
        <taxon>Ditylum</taxon>
    </lineage>
</organism>
<feature type="transmembrane region" description="Helical" evidence="6">
    <location>
        <begin position="420"/>
        <end position="440"/>
    </location>
</feature>
<feature type="region of interest" description="Disordered" evidence="5">
    <location>
        <begin position="1"/>
        <end position="32"/>
    </location>
</feature>
<feature type="region of interest" description="Disordered" evidence="5">
    <location>
        <begin position="219"/>
        <end position="241"/>
    </location>
</feature>
<gene>
    <name evidence="8" type="ORF">DBRI00130_LOCUS6543</name>
</gene>
<dbReference type="EMBL" id="HBNS01008077">
    <property type="protein sequence ID" value="CAE4591181.1"/>
    <property type="molecule type" value="Transcribed_RNA"/>
</dbReference>
<reference evidence="8" key="1">
    <citation type="submission" date="2021-01" db="EMBL/GenBank/DDBJ databases">
        <authorList>
            <person name="Corre E."/>
            <person name="Pelletier E."/>
            <person name="Niang G."/>
            <person name="Scheremetjew M."/>
            <person name="Finn R."/>
            <person name="Kale V."/>
            <person name="Holt S."/>
            <person name="Cochrane G."/>
            <person name="Meng A."/>
            <person name="Brown T."/>
            <person name="Cohen L."/>
        </authorList>
    </citation>
    <scope>NUCLEOTIDE SEQUENCE</scope>
    <source>
        <strain evidence="8">GSO104</strain>
    </source>
</reference>
<dbReference type="AlphaFoldDB" id="A0A7S4VDD2"/>
<dbReference type="GO" id="GO:0015179">
    <property type="term" value="F:L-amino acid transmembrane transporter activity"/>
    <property type="evidence" value="ECO:0007669"/>
    <property type="project" value="TreeGrafter"/>
</dbReference>
<evidence type="ECO:0000256" key="1">
    <source>
        <dbReference type="ARBA" id="ARBA00004141"/>
    </source>
</evidence>
<feature type="transmembrane region" description="Helical" evidence="6">
    <location>
        <begin position="289"/>
        <end position="313"/>
    </location>
</feature>
<dbReference type="PANTHER" id="PTHR22950:SF652">
    <property type="entry name" value="TRANSMEMBRANE AMINO ACID TRANSPORTER FAMILY PROTEIN"/>
    <property type="match status" value="1"/>
</dbReference>
<evidence type="ECO:0000256" key="5">
    <source>
        <dbReference type="SAM" id="MobiDB-lite"/>
    </source>
</evidence>
<dbReference type="GO" id="GO:0016020">
    <property type="term" value="C:membrane"/>
    <property type="evidence" value="ECO:0007669"/>
    <property type="project" value="UniProtKB-SubCell"/>
</dbReference>
<protein>
    <recommendedName>
        <fullName evidence="7">Amino acid transporter transmembrane domain-containing protein</fullName>
    </recommendedName>
</protein>
<evidence type="ECO:0000256" key="6">
    <source>
        <dbReference type="SAM" id="Phobius"/>
    </source>
</evidence>
<feature type="transmembrane region" description="Helical" evidence="6">
    <location>
        <begin position="380"/>
        <end position="399"/>
    </location>
</feature>
<keyword evidence="4 6" id="KW-0472">Membrane</keyword>